<proteinExistence type="predicted"/>
<keyword evidence="2" id="KW-1185">Reference proteome</keyword>
<dbReference type="InterPro" id="IPR019587">
    <property type="entry name" value="Polyketide_cyclase/dehydratase"/>
</dbReference>
<evidence type="ECO:0000313" key="2">
    <source>
        <dbReference type="Proteomes" id="UP001499979"/>
    </source>
</evidence>
<reference evidence="1 2" key="1">
    <citation type="journal article" date="2019" name="Int. J. Syst. Evol. Microbiol.">
        <title>The Global Catalogue of Microorganisms (GCM) 10K type strain sequencing project: providing services to taxonomists for standard genome sequencing and annotation.</title>
        <authorList>
            <consortium name="The Broad Institute Genomics Platform"/>
            <consortium name="The Broad Institute Genome Sequencing Center for Infectious Disease"/>
            <person name="Wu L."/>
            <person name="Ma J."/>
        </authorList>
    </citation>
    <scope>NUCLEOTIDE SEQUENCE [LARGE SCALE GENOMIC DNA]</scope>
    <source>
        <strain evidence="1 2">JCM 11813</strain>
    </source>
</reference>
<accession>A0ABN1UCK9</accession>
<protein>
    <submittedName>
        <fullName evidence="1">SRPBCC family protein</fullName>
    </submittedName>
</protein>
<evidence type="ECO:0000313" key="1">
    <source>
        <dbReference type="EMBL" id="GAA1138145.1"/>
    </source>
</evidence>
<comment type="caution">
    <text evidence="1">The sequence shown here is derived from an EMBL/GenBank/DDBJ whole genome shotgun (WGS) entry which is preliminary data.</text>
</comment>
<name>A0ABN1UCK9_9ACTN</name>
<sequence>MPVELTASRTYPAGVARTFDTALSLPLPYLFAHRYAAIPPVTQVRDQGAWTTVGETRTIVLGDGGTILETLTEVERPDTFAYRLTDITGPMKLLATSVDGRFRFERAGTGVRVTWSWSVHPRGRLGRAAMPVFARMWRPYARIALERLEDVLVG</sequence>
<dbReference type="Pfam" id="PF10604">
    <property type="entry name" value="Polyketide_cyc2"/>
    <property type="match status" value="1"/>
</dbReference>
<dbReference type="RefSeq" id="WP_343907115.1">
    <property type="nucleotide sequence ID" value="NZ_BAAAJE010000006.1"/>
</dbReference>
<gene>
    <name evidence="1" type="ORF">GCM10009606_17490</name>
</gene>
<dbReference type="InterPro" id="IPR023393">
    <property type="entry name" value="START-like_dom_sf"/>
</dbReference>
<dbReference type="EMBL" id="BAAAJE010000006">
    <property type="protein sequence ID" value="GAA1138145.1"/>
    <property type="molecule type" value="Genomic_DNA"/>
</dbReference>
<dbReference type="SUPFAM" id="SSF55961">
    <property type="entry name" value="Bet v1-like"/>
    <property type="match status" value="1"/>
</dbReference>
<dbReference type="Proteomes" id="UP001499979">
    <property type="component" value="Unassembled WGS sequence"/>
</dbReference>
<dbReference type="Gene3D" id="3.30.530.20">
    <property type="match status" value="1"/>
</dbReference>
<organism evidence="1 2">
    <name type="scientific">Nocardioides aquiterrae</name>
    <dbReference type="NCBI Taxonomy" id="203799"/>
    <lineage>
        <taxon>Bacteria</taxon>
        <taxon>Bacillati</taxon>
        <taxon>Actinomycetota</taxon>
        <taxon>Actinomycetes</taxon>
        <taxon>Propionibacteriales</taxon>
        <taxon>Nocardioidaceae</taxon>
        <taxon>Nocardioides</taxon>
    </lineage>
</organism>